<protein>
    <submittedName>
        <fullName evidence="1">Uncharacterized protein</fullName>
    </submittedName>
</protein>
<sequence length="37" mass="4248">MQDLDWISIINGVPLRIAANTIHDTDTYPDWFGSLEE</sequence>
<name>X0X4W8_9ZZZZ</name>
<comment type="caution">
    <text evidence="1">The sequence shown here is derived from an EMBL/GenBank/DDBJ whole genome shotgun (WGS) entry which is preliminary data.</text>
</comment>
<dbReference type="AlphaFoldDB" id="X0X4W8"/>
<dbReference type="EMBL" id="BARS01049324">
    <property type="protein sequence ID" value="GAG31703.1"/>
    <property type="molecule type" value="Genomic_DNA"/>
</dbReference>
<reference evidence="1" key="1">
    <citation type="journal article" date="2014" name="Front. Microbiol.">
        <title>High frequency of phylogenetically diverse reductive dehalogenase-homologous genes in deep subseafloor sedimentary metagenomes.</title>
        <authorList>
            <person name="Kawai M."/>
            <person name="Futagami T."/>
            <person name="Toyoda A."/>
            <person name="Takaki Y."/>
            <person name="Nishi S."/>
            <person name="Hori S."/>
            <person name="Arai W."/>
            <person name="Tsubouchi T."/>
            <person name="Morono Y."/>
            <person name="Uchiyama I."/>
            <person name="Ito T."/>
            <person name="Fujiyama A."/>
            <person name="Inagaki F."/>
            <person name="Takami H."/>
        </authorList>
    </citation>
    <scope>NUCLEOTIDE SEQUENCE</scope>
    <source>
        <strain evidence="1">Expedition CK06-06</strain>
    </source>
</reference>
<feature type="non-terminal residue" evidence="1">
    <location>
        <position position="37"/>
    </location>
</feature>
<organism evidence="1">
    <name type="scientific">marine sediment metagenome</name>
    <dbReference type="NCBI Taxonomy" id="412755"/>
    <lineage>
        <taxon>unclassified sequences</taxon>
        <taxon>metagenomes</taxon>
        <taxon>ecological metagenomes</taxon>
    </lineage>
</organism>
<gene>
    <name evidence="1" type="ORF">S01H1_73794</name>
</gene>
<evidence type="ECO:0000313" key="1">
    <source>
        <dbReference type="EMBL" id="GAG31703.1"/>
    </source>
</evidence>
<proteinExistence type="predicted"/>
<accession>X0X4W8</accession>